<feature type="transmembrane region" description="Helical" evidence="1">
    <location>
        <begin position="94"/>
        <end position="113"/>
    </location>
</feature>
<accession>A0ABS5YPM3</accession>
<dbReference type="RefSeq" id="WP_215788618.1">
    <property type="nucleotide sequence ID" value="NZ_JAHKKG010000005.1"/>
</dbReference>
<dbReference type="Proteomes" id="UP001519654">
    <property type="component" value="Unassembled WGS sequence"/>
</dbReference>
<protein>
    <submittedName>
        <fullName evidence="2">PrsW family intramembrane metalloprotease</fullName>
    </submittedName>
</protein>
<gene>
    <name evidence="2" type="ORF">KOI35_18045</name>
</gene>
<keyword evidence="2" id="KW-0645">Protease</keyword>
<proteinExistence type="predicted"/>
<reference evidence="2 3" key="1">
    <citation type="submission" date="2021-06" db="EMBL/GenBank/DDBJ databases">
        <title>Actinoplanes lichenicola sp. nov., and Actinoplanes ovalisporus sp. nov., isolated from lichen in Thailand.</title>
        <authorList>
            <person name="Saeng-In P."/>
            <person name="Kanchanasin P."/>
            <person name="Yuki M."/>
            <person name="Kudo T."/>
            <person name="Ohkuma M."/>
            <person name="Phongsopitanun W."/>
            <person name="Tanasupawat S."/>
        </authorList>
    </citation>
    <scope>NUCLEOTIDE SEQUENCE [LARGE SCALE GENOMIC DNA]</scope>
    <source>
        <strain evidence="2 3">NBRC 110975</strain>
    </source>
</reference>
<feature type="transmembrane region" description="Helical" evidence="1">
    <location>
        <begin position="35"/>
        <end position="54"/>
    </location>
</feature>
<dbReference type="GO" id="GO:0008237">
    <property type="term" value="F:metallopeptidase activity"/>
    <property type="evidence" value="ECO:0007669"/>
    <property type="project" value="UniProtKB-KW"/>
</dbReference>
<feature type="transmembrane region" description="Helical" evidence="1">
    <location>
        <begin position="60"/>
        <end position="82"/>
    </location>
</feature>
<keyword evidence="2" id="KW-0482">Metalloprotease</keyword>
<dbReference type="PANTHER" id="PTHR36844:SF1">
    <property type="entry name" value="PROTEASE PRSW"/>
    <property type="match status" value="1"/>
</dbReference>
<keyword evidence="1" id="KW-0812">Transmembrane</keyword>
<evidence type="ECO:0000313" key="3">
    <source>
        <dbReference type="Proteomes" id="UP001519654"/>
    </source>
</evidence>
<evidence type="ECO:0000313" key="2">
    <source>
        <dbReference type="EMBL" id="MBU2665412.1"/>
    </source>
</evidence>
<dbReference type="PANTHER" id="PTHR36844">
    <property type="entry name" value="PROTEASE PRSW"/>
    <property type="match status" value="1"/>
</dbReference>
<evidence type="ECO:0000256" key="1">
    <source>
        <dbReference type="SAM" id="Phobius"/>
    </source>
</evidence>
<sequence>MTVTSSPAKNAQLASIEQSGWGTPYRFLQPHNPAFWIYLIGVGAGAVGMVKYFGPGSSTYRVALTSGILFFAIYLIPWLLFLRRQNRYTAQPGGLLATGFVWGAVAATFWIALPANTALLEIWQKLLGPTGASTWGAGFSAPIDEEWSKALGLILLIALAPRLIRSAYDGFIIGAFIGLGFQVSEDVLYAYNNATSTFGAGQLESSLYILALRGLVGITSHALFSAVFCAGVMWILGRAQGERHVVRGVIVCLASMFLHFAWDDASGLFAGNVLLTVVGPYLILMPLALVVLSVVRRMASSTERAWMRDLLAPEVENGVVDQPLLDAVSGLHQQRRHFAKLVGNGRRARLLVESAGDLAHEIASSGGEETPRVAHARHELLRLRGVTP</sequence>
<keyword evidence="1" id="KW-1133">Transmembrane helix</keyword>
<keyword evidence="1" id="KW-0472">Membrane</keyword>
<dbReference type="EMBL" id="JAHKKG010000005">
    <property type="protein sequence ID" value="MBU2665412.1"/>
    <property type="molecule type" value="Genomic_DNA"/>
</dbReference>
<keyword evidence="2" id="KW-0378">Hydrolase</keyword>
<dbReference type="InterPro" id="IPR026898">
    <property type="entry name" value="PrsW"/>
</dbReference>
<dbReference type="Pfam" id="PF13367">
    <property type="entry name" value="PrsW-protease"/>
    <property type="match status" value="1"/>
</dbReference>
<keyword evidence="3" id="KW-1185">Reference proteome</keyword>
<feature type="transmembrane region" description="Helical" evidence="1">
    <location>
        <begin position="244"/>
        <end position="262"/>
    </location>
</feature>
<comment type="caution">
    <text evidence="2">The sequence shown here is derived from an EMBL/GenBank/DDBJ whole genome shotgun (WGS) entry which is preliminary data.</text>
</comment>
<feature type="transmembrane region" description="Helical" evidence="1">
    <location>
        <begin position="268"/>
        <end position="295"/>
    </location>
</feature>
<organism evidence="2 3">
    <name type="scientific">Paractinoplanes bogorensis</name>
    <dbReference type="NCBI Taxonomy" id="1610840"/>
    <lineage>
        <taxon>Bacteria</taxon>
        <taxon>Bacillati</taxon>
        <taxon>Actinomycetota</taxon>
        <taxon>Actinomycetes</taxon>
        <taxon>Micromonosporales</taxon>
        <taxon>Micromonosporaceae</taxon>
        <taxon>Paractinoplanes</taxon>
    </lineage>
</organism>
<feature type="transmembrane region" description="Helical" evidence="1">
    <location>
        <begin position="211"/>
        <end position="237"/>
    </location>
</feature>
<name>A0ABS5YPM3_9ACTN</name>